<dbReference type="Proteomes" id="UP000011728">
    <property type="component" value="Chromosome"/>
</dbReference>
<name>M1MBP5_9CLOT</name>
<dbReference type="EMBL" id="CP004121">
    <property type="protein sequence ID" value="AGF55349.1"/>
    <property type="molecule type" value="Genomic_DNA"/>
</dbReference>
<evidence type="ECO:0000313" key="2">
    <source>
        <dbReference type="Proteomes" id="UP000011728"/>
    </source>
</evidence>
<gene>
    <name evidence="1" type="ORF">Cspa_c15790</name>
</gene>
<sequence length="426" mass="50346">MDDRIYEKLNEIKDLKDRVLLKQIMNSVFEALEEHSNNKVYELEKRVFSELPYIKEKYNVYSTIVKRDRYDVTEDFLFPMIKEDLEDKVYAAEEIQQSLEAKEHKNLFKIYIKGDYSTYKKFLEESFKLKGVIKTDKKTHEAYFTVAQNCEYKNIVYKLYKGFINSNIAWTTINNPYIHKFANVILTGCEDSIEEEENITSIEVDFQEYSEFIEYDMMPLWNVRELILKGDGFPIPCIDKVGYEHNISIEKEGINNGYLVDHENEAIDGVTFTKKAVVIASNIDKAVEWKLLSIIGSDKNSKKKYEHELMSNEVNINFSNKLAFDKAYTIKTKTELARLINSFKAAKYLNFKEVVLMEETLEEDKETYEVNDFIIDEIREDKIKKVLVLYFEPIDKENYLNKDILSFLVSEVQFIYPEYRCEGRLI</sequence>
<dbReference type="HOGENOM" id="CLU_052490_0_0_9"/>
<reference evidence="1 2" key="1">
    <citation type="submission" date="2013-02" db="EMBL/GenBank/DDBJ databases">
        <title>Genome sequence of Clostridium saccharoperbutylacetonicum N1-4(HMT).</title>
        <authorList>
            <person name="Poehlein A."/>
            <person name="Daniel R."/>
        </authorList>
    </citation>
    <scope>NUCLEOTIDE SEQUENCE [LARGE SCALE GENOMIC DNA]</scope>
    <source>
        <strain evidence="2">N1-4(HMT)</strain>
    </source>
</reference>
<proteinExistence type="predicted"/>
<evidence type="ECO:0000313" key="1">
    <source>
        <dbReference type="EMBL" id="AGF55349.1"/>
    </source>
</evidence>
<dbReference type="eggNOG" id="ENOG502Z8RQ">
    <property type="taxonomic scope" value="Bacteria"/>
</dbReference>
<evidence type="ECO:0008006" key="3">
    <source>
        <dbReference type="Google" id="ProtNLM"/>
    </source>
</evidence>
<accession>M1MBP5</accession>
<dbReference type="STRING" id="36745.CLSAP_15410"/>
<protein>
    <recommendedName>
        <fullName evidence="3">Normocyte-binding protein</fullName>
    </recommendedName>
</protein>
<organism evidence="1 2">
    <name type="scientific">Clostridium saccharoperbutylacetonicum N1-4(HMT)</name>
    <dbReference type="NCBI Taxonomy" id="931276"/>
    <lineage>
        <taxon>Bacteria</taxon>
        <taxon>Bacillati</taxon>
        <taxon>Bacillota</taxon>
        <taxon>Clostridia</taxon>
        <taxon>Eubacteriales</taxon>
        <taxon>Clostridiaceae</taxon>
        <taxon>Clostridium</taxon>
    </lineage>
</organism>
<dbReference type="PATRIC" id="fig|931276.5.peg.1545"/>
<dbReference type="KEGG" id="csr:Cspa_c15790"/>
<dbReference type="AlphaFoldDB" id="M1MBP5"/>
<keyword evidence="2" id="KW-1185">Reference proteome</keyword>
<dbReference type="OrthoDB" id="1661761at2"/>
<dbReference type="RefSeq" id="WP_015391671.1">
    <property type="nucleotide sequence ID" value="NC_020291.1"/>
</dbReference>